<keyword evidence="5" id="KW-0353">Hemolymph clotting</keyword>
<dbReference type="GO" id="GO:0004252">
    <property type="term" value="F:serine-type endopeptidase activity"/>
    <property type="evidence" value="ECO:0007669"/>
    <property type="project" value="InterPro"/>
</dbReference>
<name>A0A6A4XG47_AMPAM</name>
<sequence length="317" mass="35152">MTPAGAALALALVLALTAATRAARGPKLFQRWSDWQLVPECGDVVLPQDVCYPLSQLFPRRRRRRRSLEINGQTAELEQGRWPWMALLGERVNGQRRWTCGGTLISARTVLTAAHCVDGRQPADLKVRLGEYDLSTTRDGKHVNVPVARIVVHPRYRRKHNDLALLHLGRPVPISRQIKPACLPPGHADHTGRPVDLAGWGHTEFQGKVSRVLHEARLRVVNVSRCEQAYEHLLTFDRDFPGGFQGTKLCANSADGTSKDACQGDSGGPLVYRTTGIERRYQVIGVVSTGLGCGNPNYPGIYTKVSMYVLWILRNSI</sequence>
<dbReference type="PRINTS" id="PR00722">
    <property type="entry name" value="CHYMOTRYPSIN"/>
</dbReference>
<keyword evidence="3 12" id="KW-0732">Signal</keyword>
<dbReference type="SUPFAM" id="SSF50494">
    <property type="entry name" value="Trypsin-like serine proteases"/>
    <property type="match status" value="1"/>
</dbReference>
<feature type="chain" id="PRO_5025552327" description="limulus clotting factor C" evidence="12">
    <location>
        <begin position="23"/>
        <end position="317"/>
    </location>
</feature>
<dbReference type="Pfam" id="PF00089">
    <property type="entry name" value="Trypsin"/>
    <property type="match status" value="1"/>
</dbReference>
<dbReference type="InterPro" id="IPR051487">
    <property type="entry name" value="Ser/Thr_Proteases_Immune/Dev"/>
</dbReference>
<feature type="domain" description="Peptidase S1" evidence="13">
    <location>
        <begin position="69"/>
        <end position="317"/>
    </location>
</feature>
<keyword evidence="7" id="KW-1015">Disulfide bond</keyword>
<evidence type="ECO:0000256" key="5">
    <source>
        <dbReference type="ARBA" id="ARBA00022820"/>
    </source>
</evidence>
<dbReference type="InterPro" id="IPR001314">
    <property type="entry name" value="Peptidase_S1A"/>
</dbReference>
<dbReference type="OrthoDB" id="425190at2759"/>
<evidence type="ECO:0000256" key="6">
    <source>
        <dbReference type="ARBA" id="ARBA00022825"/>
    </source>
</evidence>
<keyword evidence="1" id="KW-0768">Sushi</keyword>
<evidence type="ECO:0000313" key="14">
    <source>
        <dbReference type="EMBL" id="KAF0313612.1"/>
    </source>
</evidence>
<dbReference type="Gene3D" id="2.40.10.10">
    <property type="entry name" value="Trypsin-like serine proteases"/>
    <property type="match status" value="1"/>
</dbReference>
<comment type="caution">
    <text evidence="14">The sequence shown here is derived from an EMBL/GenBank/DDBJ whole genome shotgun (WGS) entry which is preliminary data.</text>
</comment>
<dbReference type="InterPro" id="IPR033116">
    <property type="entry name" value="TRYPSIN_SER"/>
</dbReference>
<dbReference type="GO" id="GO:0006508">
    <property type="term" value="P:proteolysis"/>
    <property type="evidence" value="ECO:0007669"/>
    <property type="project" value="UniProtKB-KW"/>
</dbReference>
<dbReference type="PROSITE" id="PS00135">
    <property type="entry name" value="TRYPSIN_SER"/>
    <property type="match status" value="1"/>
</dbReference>
<dbReference type="AlphaFoldDB" id="A0A6A4XG47"/>
<evidence type="ECO:0000256" key="2">
    <source>
        <dbReference type="ARBA" id="ARBA00022670"/>
    </source>
</evidence>
<feature type="signal peptide" evidence="12">
    <location>
        <begin position="1"/>
        <end position="22"/>
    </location>
</feature>
<evidence type="ECO:0000256" key="10">
    <source>
        <dbReference type="ARBA" id="ARBA00066707"/>
    </source>
</evidence>
<keyword evidence="15" id="KW-1185">Reference proteome</keyword>
<protein>
    <recommendedName>
        <fullName evidence="10">limulus clotting factor C</fullName>
        <ecNumber evidence="10">3.4.21.84</ecNumber>
    </recommendedName>
</protein>
<keyword evidence="6 11" id="KW-0720">Serine protease</keyword>
<dbReference type="InterPro" id="IPR009003">
    <property type="entry name" value="Peptidase_S1_PA"/>
</dbReference>
<dbReference type="InterPro" id="IPR001254">
    <property type="entry name" value="Trypsin_dom"/>
</dbReference>
<evidence type="ECO:0000259" key="13">
    <source>
        <dbReference type="PROSITE" id="PS50240"/>
    </source>
</evidence>
<evidence type="ECO:0000256" key="9">
    <source>
        <dbReference type="ARBA" id="ARBA00052079"/>
    </source>
</evidence>
<reference evidence="14 15" key="1">
    <citation type="submission" date="2019-07" db="EMBL/GenBank/DDBJ databases">
        <title>Draft genome assembly of a fouling barnacle, Amphibalanus amphitrite (Darwin, 1854): The first reference genome for Thecostraca.</title>
        <authorList>
            <person name="Kim W."/>
        </authorList>
    </citation>
    <scope>NUCLEOTIDE SEQUENCE [LARGE SCALE GENOMIC DNA]</scope>
    <source>
        <strain evidence="14">SNU_AA5</strain>
        <tissue evidence="14">Soma without cirri and trophi</tissue>
    </source>
</reference>
<evidence type="ECO:0000256" key="1">
    <source>
        <dbReference type="ARBA" id="ARBA00022659"/>
    </source>
</evidence>
<dbReference type="GO" id="GO:0042381">
    <property type="term" value="P:hemolymph coagulation"/>
    <property type="evidence" value="ECO:0007669"/>
    <property type="project" value="UniProtKB-KW"/>
</dbReference>
<evidence type="ECO:0000256" key="7">
    <source>
        <dbReference type="ARBA" id="ARBA00023157"/>
    </source>
</evidence>
<keyword evidence="2 11" id="KW-0645">Protease</keyword>
<dbReference type="FunFam" id="2.40.10.10:FF:000120">
    <property type="entry name" value="Putative serine protease"/>
    <property type="match status" value="1"/>
</dbReference>
<comment type="similarity">
    <text evidence="8">Belongs to the peptidase S1 family. CLIP subfamily.</text>
</comment>
<dbReference type="EC" id="3.4.21.84" evidence="10"/>
<evidence type="ECO:0000256" key="12">
    <source>
        <dbReference type="SAM" id="SignalP"/>
    </source>
</evidence>
<gene>
    <name evidence="14" type="primary">CFB_4</name>
    <name evidence="14" type="ORF">FJT64_015875</name>
</gene>
<dbReference type="PANTHER" id="PTHR24256">
    <property type="entry name" value="TRYPTASE-RELATED"/>
    <property type="match status" value="1"/>
</dbReference>
<dbReference type="Proteomes" id="UP000440578">
    <property type="component" value="Unassembled WGS sequence"/>
</dbReference>
<accession>A0A6A4XG47</accession>
<comment type="catalytic activity">
    <reaction evidence="9">
        <text>Selective cleavage of 103-Arg-|-Ser-104 and 124-Ile-|-Ile-125 bonds in Limulus clotting factor B to form activated factor B. Cleavage of -Pro-Arg-|-Xaa- bonds in synthetic substrates.</text>
        <dbReference type="EC" id="3.4.21.84"/>
    </reaction>
</comment>
<evidence type="ECO:0000256" key="11">
    <source>
        <dbReference type="RuleBase" id="RU363034"/>
    </source>
</evidence>
<evidence type="ECO:0000256" key="3">
    <source>
        <dbReference type="ARBA" id="ARBA00022729"/>
    </source>
</evidence>
<dbReference type="EMBL" id="VIIS01000077">
    <property type="protein sequence ID" value="KAF0313612.1"/>
    <property type="molecule type" value="Genomic_DNA"/>
</dbReference>
<evidence type="ECO:0000256" key="8">
    <source>
        <dbReference type="ARBA" id="ARBA00024195"/>
    </source>
</evidence>
<keyword evidence="4 11" id="KW-0378">Hydrolase</keyword>
<dbReference type="PROSITE" id="PS00134">
    <property type="entry name" value="TRYPSIN_HIS"/>
    <property type="match status" value="1"/>
</dbReference>
<organism evidence="14 15">
    <name type="scientific">Amphibalanus amphitrite</name>
    <name type="common">Striped barnacle</name>
    <name type="synonym">Balanus amphitrite</name>
    <dbReference type="NCBI Taxonomy" id="1232801"/>
    <lineage>
        <taxon>Eukaryota</taxon>
        <taxon>Metazoa</taxon>
        <taxon>Ecdysozoa</taxon>
        <taxon>Arthropoda</taxon>
        <taxon>Crustacea</taxon>
        <taxon>Multicrustacea</taxon>
        <taxon>Cirripedia</taxon>
        <taxon>Thoracica</taxon>
        <taxon>Thoracicalcarea</taxon>
        <taxon>Balanomorpha</taxon>
        <taxon>Balanoidea</taxon>
        <taxon>Balanidae</taxon>
        <taxon>Amphibalaninae</taxon>
        <taxon>Amphibalanus</taxon>
    </lineage>
</organism>
<dbReference type="CDD" id="cd00190">
    <property type="entry name" value="Tryp_SPc"/>
    <property type="match status" value="1"/>
</dbReference>
<evidence type="ECO:0000256" key="4">
    <source>
        <dbReference type="ARBA" id="ARBA00022801"/>
    </source>
</evidence>
<evidence type="ECO:0000313" key="15">
    <source>
        <dbReference type="Proteomes" id="UP000440578"/>
    </source>
</evidence>
<proteinExistence type="inferred from homology"/>
<dbReference type="InterPro" id="IPR018114">
    <property type="entry name" value="TRYPSIN_HIS"/>
</dbReference>
<dbReference type="InterPro" id="IPR043504">
    <property type="entry name" value="Peptidase_S1_PA_chymotrypsin"/>
</dbReference>
<dbReference type="SMART" id="SM00020">
    <property type="entry name" value="Tryp_SPc"/>
    <property type="match status" value="1"/>
</dbReference>
<dbReference type="PROSITE" id="PS50240">
    <property type="entry name" value="TRYPSIN_DOM"/>
    <property type="match status" value="1"/>
</dbReference>